<comment type="caution">
    <text evidence="2">The sequence shown here is derived from an EMBL/GenBank/DDBJ whole genome shotgun (WGS) entry which is preliminary data.</text>
</comment>
<evidence type="ECO:0000256" key="1">
    <source>
        <dbReference type="SAM" id="MobiDB-lite"/>
    </source>
</evidence>
<dbReference type="EMBL" id="NMUH01000398">
    <property type="protein sequence ID" value="MQL78402.1"/>
    <property type="molecule type" value="Genomic_DNA"/>
</dbReference>
<accession>A0A843TZZ4</accession>
<sequence>MYANNGHVDGEVLQGTLNVIGCLSMSPEKRLEAELQIDAYRMRTGTYSNSQLQYVVEESAQLREKCHADDTSGQIDVDALFDDENPLQSWVENDDDDDDPSATVSTTTGGDIYTQSQCDYGHDSQDDYGHSSQGQDVTRLWLRERELHSHRETLGGA</sequence>
<dbReference type="Proteomes" id="UP000652761">
    <property type="component" value="Unassembled WGS sequence"/>
</dbReference>
<feature type="region of interest" description="Disordered" evidence="1">
    <location>
        <begin position="88"/>
        <end position="136"/>
    </location>
</feature>
<reference evidence="2" key="1">
    <citation type="submission" date="2017-07" db="EMBL/GenBank/DDBJ databases">
        <title>Taro Niue Genome Assembly and Annotation.</title>
        <authorList>
            <person name="Atibalentja N."/>
            <person name="Keating K."/>
            <person name="Fields C.J."/>
        </authorList>
    </citation>
    <scope>NUCLEOTIDE SEQUENCE</scope>
    <source>
        <strain evidence="2">Niue_2</strain>
        <tissue evidence="2">Leaf</tissue>
    </source>
</reference>
<feature type="compositionally biased region" description="Polar residues" evidence="1">
    <location>
        <begin position="102"/>
        <end position="118"/>
    </location>
</feature>
<keyword evidence="3" id="KW-1185">Reference proteome</keyword>
<evidence type="ECO:0000313" key="2">
    <source>
        <dbReference type="EMBL" id="MQL78402.1"/>
    </source>
</evidence>
<proteinExistence type="predicted"/>
<feature type="compositionally biased region" description="Basic and acidic residues" evidence="1">
    <location>
        <begin position="120"/>
        <end position="129"/>
    </location>
</feature>
<organism evidence="2 3">
    <name type="scientific">Colocasia esculenta</name>
    <name type="common">Wild taro</name>
    <name type="synonym">Arum esculentum</name>
    <dbReference type="NCBI Taxonomy" id="4460"/>
    <lineage>
        <taxon>Eukaryota</taxon>
        <taxon>Viridiplantae</taxon>
        <taxon>Streptophyta</taxon>
        <taxon>Embryophyta</taxon>
        <taxon>Tracheophyta</taxon>
        <taxon>Spermatophyta</taxon>
        <taxon>Magnoliopsida</taxon>
        <taxon>Liliopsida</taxon>
        <taxon>Araceae</taxon>
        <taxon>Aroideae</taxon>
        <taxon>Colocasieae</taxon>
        <taxon>Colocasia</taxon>
    </lineage>
</organism>
<gene>
    <name evidence="2" type="ORF">Taro_010836</name>
</gene>
<dbReference type="AlphaFoldDB" id="A0A843TZZ4"/>
<name>A0A843TZZ4_COLES</name>
<protein>
    <submittedName>
        <fullName evidence="2">Uncharacterized protein</fullName>
    </submittedName>
</protein>
<evidence type="ECO:0000313" key="3">
    <source>
        <dbReference type="Proteomes" id="UP000652761"/>
    </source>
</evidence>